<organism evidence="1 2">
    <name type="scientific">Methylobacterium haplocladii</name>
    <dbReference type="NCBI Taxonomy" id="1176176"/>
    <lineage>
        <taxon>Bacteria</taxon>
        <taxon>Pseudomonadati</taxon>
        <taxon>Pseudomonadota</taxon>
        <taxon>Alphaproteobacteria</taxon>
        <taxon>Hyphomicrobiales</taxon>
        <taxon>Methylobacteriaceae</taxon>
        <taxon>Methylobacterium</taxon>
    </lineage>
</organism>
<keyword evidence="2" id="KW-1185">Reference proteome</keyword>
<dbReference type="OrthoDB" id="8006011at2"/>
<protein>
    <recommendedName>
        <fullName evidence="3">Response regulatory domain-containing protein</fullName>
    </recommendedName>
</protein>
<dbReference type="RefSeq" id="WP_147076412.1">
    <property type="nucleotide sequence ID" value="NZ_BJZT01000005.1"/>
</dbReference>
<dbReference type="EMBL" id="BJZT01000005">
    <property type="protein sequence ID" value="GEO98132.1"/>
    <property type="molecule type" value="Genomic_DNA"/>
</dbReference>
<dbReference type="AlphaFoldDB" id="A0A512IKF8"/>
<accession>A0A512IKF8</accession>
<evidence type="ECO:0008006" key="3">
    <source>
        <dbReference type="Google" id="ProtNLM"/>
    </source>
</evidence>
<evidence type="ECO:0000313" key="2">
    <source>
        <dbReference type="Proteomes" id="UP000321258"/>
    </source>
</evidence>
<comment type="caution">
    <text evidence="1">The sequence shown here is derived from an EMBL/GenBank/DDBJ whole genome shotgun (WGS) entry which is preliminary data.</text>
</comment>
<sequence>MSTSAPAPDLALVLVASTDQRDRACARLSRDGYDVLSFADCDHAAAWLEEETPAVALIGKGLKLSCSSVLDILSNRDVRLI</sequence>
<evidence type="ECO:0000313" key="1">
    <source>
        <dbReference type="EMBL" id="GEO98132.1"/>
    </source>
</evidence>
<name>A0A512IKF8_9HYPH</name>
<reference evidence="1 2" key="1">
    <citation type="submission" date="2019-07" db="EMBL/GenBank/DDBJ databases">
        <title>Whole genome shotgun sequence of Methylobacterium haplocladii NBRC 107714.</title>
        <authorList>
            <person name="Hosoyama A."/>
            <person name="Uohara A."/>
            <person name="Ohji S."/>
            <person name="Ichikawa N."/>
        </authorList>
    </citation>
    <scope>NUCLEOTIDE SEQUENCE [LARGE SCALE GENOMIC DNA]</scope>
    <source>
        <strain evidence="1 2">NBRC 107714</strain>
    </source>
</reference>
<dbReference type="Proteomes" id="UP000321258">
    <property type="component" value="Unassembled WGS sequence"/>
</dbReference>
<gene>
    <name evidence="1" type="ORF">MHA02_05200</name>
</gene>
<proteinExistence type="predicted"/>